<keyword evidence="2" id="KW-1185">Reference proteome</keyword>
<evidence type="ECO:0000313" key="1">
    <source>
        <dbReference type="EMBL" id="MCI66725.1"/>
    </source>
</evidence>
<dbReference type="AlphaFoldDB" id="A0A392U3V8"/>
<protein>
    <submittedName>
        <fullName evidence="1">Uncharacterized protein</fullName>
    </submittedName>
</protein>
<name>A0A392U3V8_9FABA</name>
<reference evidence="1 2" key="1">
    <citation type="journal article" date="2018" name="Front. Plant Sci.">
        <title>Red Clover (Trifolium pratense) and Zigzag Clover (T. medium) - A Picture of Genomic Similarities and Differences.</title>
        <authorList>
            <person name="Dluhosova J."/>
            <person name="Istvanek J."/>
            <person name="Nedelnik J."/>
            <person name="Repkova J."/>
        </authorList>
    </citation>
    <scope>NUCLEOTIDE SEQUENCE [LARGE SCALE GENOMIC DNA]</scope>
    <source>
        <strain evidence="2">cv. 10/8</strain>
        <tissue evidence="1">Leaf</tissue>
    </source>
</reference>
<proteinExistence type="predicted"/>
<comment type="caution">
    <text evidence="1">The sequence shown here is derived from an EMBL/GenBank/DDBJ whole genome shotgun (WGS) entry which is preliminary data.</text>
</comment>
<sequence>AISTTNEQQPVDFGDVFAFWGFERVFGGCLIFCKLIK</sequence>
<organism evidence="1 2">
    <name type="scientific">Trifolium medium</name>
    <dbReference type="NCBI Taxonomy" id="97028"/>
    <lineage>
        <taxon>Eukaryota</taxon>
        <taxon>Viridiplantae</taxon>
        <taxon>Streptophyta</taxon>
        <taxon>Embryophyta</taxon>
        <taxon>Tracheophyta</taxon>
        <taxon>Spermatophyta</taxon>
        <taxon>Magnoliopsida</taxon>
        <taxon>eudicotyledons</taxon>
        <taxon>Gunneridae</taxon>
        <taxon>Pentapetalae</taxon>
        <taxon>rosids</taxon>
        <taxon>fabids</taxon>
        <taxon>Fabales</taxon>
        <taxon>Fabaceae</taxon>
        <taxon>Papilionoideae</taxon>
        <taxon>50 kb inversion clade</taxon>
        <taxon>NPAAA clade</taxon>
        <taxon>Hologalegina</taxon>
        <taxon>IRL clade</taxon>
        <taxon>Trifolieae</taxon>
        <taxon>Trifolium</taxon>
    </lineage>
</organism>
<evidence type="ECO:0000313" key="2">
    <source>
        <dbReference type="Proteomes" id="UP000265520"/>
    </source>
</evidence>
<dbReference type="EMBL" id="LXQA010700955">
    <property type="protein sequence ID" value="MCI66725.1"/>
    <property type="molecule type" value="Genomic_DNA"/>
</dbReference>
<accession>A0A392U3V8</accession>
<dbReference type="Proteomes" id="UP000265520">
    <property type="component" value="Unassembled WGS sequence"/>
</dbReference>
<feature type="non-terminal residue" evidence="1">
    <location>
        <position position="1"/>
    </location>
</feature>